<dbReference type="Gene3D" id="3.10.350.10">
    <property type="entry name" value="LysM domain"/>
    <property type="match status" value="1"/>
</dbReference>
<dbReference type="SUPFAM" id="SSF54106">
    <property type="entry name" value="LysM domain"/>
    <property type="match status" value="1"/>
</dbReference>
<dbReference type="RefSeq" id="WP_090860299.1">
    <property type="nucleotide sequence ID" value="NZ_FMZM01000013.1"/>
</dbReference>
<dbReference type="InterPro" id="IPR018392">
    <property type="entry name" value="LysM"/>
</dbReference>
<reference evidence="1 2" key="1">
    <citation type="submission" date="2016-10" db="EMBL/GenBank/DDBJ databases">
        <authorList>
            <person name="de Groot N.N."/>
        </authorList>
    </citation>
    <scope>NUCLEOTIDE SEQUENCE [LARGE SCALE GENOMIC DNA]</scope>
    <source>
        <strain evidence="1 2">CGMCC 4.6858</strain>
    </source>
</reference>
<dbReference type="AlphaFoldDB" id="A0A1G6ZCG5"/>
<dbReference type="PROSITE" id="PS51782">
    <property type="entry name" value="LYSM"/>
    <property type="match status" value="1"/>
</dbReference>
<dbReference type="OrthoDB" id="5084290at2"/>
<organism evidence="1 2">
    <name type="scientific">Nocardioides lianchengensis</name>
    <dbReference type="NCBI Taxonomy" id="1045774"/>
    <lineage>
        <taxon>Bacteria</taxon>
        <taxon>Bacillati</taxon>
        <taxon>Actinomycetota</taxon>
        <taxon>Actinomycetes</taxon>
        <taxon>Propionibacteriales</taxon>
        <taxon>Nocardioidaceae</taxon>
        <taxon>Nocardioides</taxon>
    </lineage>
</organism>
<dbReference type="STRING" id="1045774.SAMN05421872_11392"/>
<evidence type="ECO:0000313" key="1">
    <source>
        <dbReference type="EMBL" id="SDE00349.1"/>
    </source>
</evidence>
<proteinExistence type="predicted"/>
<protein>
    <submittedName>
        <fullName evidence="1">LysM domain-containing protein</fullName>
    </submittedName>
</protein>
<evidence type="ECO:0000313" key="2">
    <source>
        <dbReference type="Proteomes" id="UP000199034"/>
    </source>
</evidence>
<accession>A0A1G6ZCG5</accession>
<dbReference type="SMART" id="SM00257">
    <property type="entry name" value="LysM"/>
    <property type="match status" value="1"/>
</dbReference>
<dbReference type="InterPro" id="IPR036779">
    <property type="entry name" value="LysM_dom_sf"/>
</dbReference>
<sequence>MSTIQLSPVRLSTLPTTRGELRLTRRGRLVVFLLGLAVVLGIGLVLAAGSVATPEPGAAEPTTVVTVGTGDTLWEIAADASEDGQVRSMISRIERLNGLDSTVLVAGQQLRVPTE</sequence>
<gene>
    <name evidence="1" type="ORF">SAMN05421872_11392</name>
</gene>
<name>A0A1G6ZCG5_9ACTN</name>
<dbReference type="CDD" id="cd00118">
    <property type="entry name" value="LysM"/>
    <property type="match status" value="1"/>
</dbReference>
<keyword evidence="2" id="KW-1185">Reference proteome</keyword>
<dbReference type="Proteomes" id="UP000199034">
    <property type="component" value="Unassembled WGS sequence"/>
</dbReference>
<dbReference type="EMBL" id="FMZM01000013">
    <property type="protein sequence ID" value="SDE00349.1"/>
    <property type="molecule type" value="Genomic_DNA"/>
</dbReference>
<dbReference type="Pfam" id="PF01476">
    <property type="entry name" value="LysM"/>
    <property type="match status" value="1"/>
</dbReference>